<feature type="signal peptide" evidence="1">
    <location>
        <begin position="1"/>
        <end position="22"/>
    </location>
</feature>
<gene>
    <name evidence="2" type="ORF">PHATRDRAFT_49272</name>
</gene>
<dbReference type="Proteomes" id="UP000000759">
    <property type="component" value="Chromosome 21"/>
</dbReference>
<dbReference type="AlphaFoldDB" id="B7GA22"/>
<evidence type="ECO:0000256" key="1">
    <source>
        <dbReference type="SAM" id="SignalP"/>
    </source>
</evidence>
<dbReference type="HOGENOM" id="CLU_1063409_0_0_1"/>
<dbReference type="InParanoid" id="B7GA22"/>
<proteinExistence type="predicted"/>
<protein>
    <submittedName>
        <fullName evidence="2">Cell surface protein</fullName>
    </submittedName>
</protein>
<evidence type="ECO:0000313" key="3">
    <source>
        <dbReference type="Proteomes" id="UP000000759"/>
    </source>
</evidence>
<feature type="chain" id="PRO_5002853122" evidence="1">
    <location>
        <begin position="23"/>
        <end position="262"/>
    </location>
</feature>
<reference evidence="2 3" key="1">
    <citation type="journal article" date="2008" name="Nature">
        <title>The Phaeodactylum genome reveals the evolutionary history of diatom genomes.</title>
        <authorList>
            <person name="Bowler C."/>
            <person name="Allen A.E."/>
            <person name="Badger J.H."/>
            <person name="Grimwood J."/>
            <person name="Jabbari K."/>
            <person name="Kuo A."/>
            <person name="Maheswari U."/>
            <person name="Martens C."/>
            <person name="Maumus F."/>
            <person name="Otillar R.P."/>
            <person name="Rayko E."/>
            <person name="Salamov A."/>
            <person name="Vandepoele K."/>
            <person name="Beszteri B."/>
            <person name="Gruber A."/>
            <person name="Heijde M."/>
            <person name="Katinka M."/>
            <person name="Mock T."/>
            <person name="Valentin K."/>
            <person name="Verret F."/>
            <person name="Berges J.A."/>
            <person name="Brownlee C."/>
            <person name="Cadoret J.P."/>
            <person name="Chiovitti A."/>
            <person name="Choi C.J."/>
            <person name="Coesel S."/>
            <person name="De Martino A."/>
            <person name="Detter J.C."/>
            <person name="Durkin C."/>
            <person name="Falciatore A."/>
            <person name="Fournet J."/>
            <person name="Haruta M."/>
            <person name="Huysman M.J."/>
            <person name="Jenkins B.D."/>
            <person name="Jiroutova K."/>
            <person name="Jorgensen R.E."/>
            <person name="Joubert Y."/>
            <person name="Kaplan A."/>
            <person name="Kroger N."/>
            <person name="Kroth P.G."/>
            <person name="La Roche J."/>
            <person name="Lindquist E."/>
            <person name="Lommer M."/>
            <person name="Martin-Jezequel V."/>
            <person name="Lopez P.J."/>
            <person name="Lucas S."/>
            <person name="Mangogna M."/>
            <person name="McGinnis K."/>
            <person name="Medlin L.K."/>
            <person name="Montsant A."/>
            <person name="Oudot-Le Secq M.P."/>
            <person name="Napoli C."/>
            <person name="Obornik M."/>
            <person name="Parker M.S."/>
            <person name="Petit J.L."/>
            <person name="Porcel B.M."/>
            <person name="Poulsen N."/>
            <person name="Robison M."/>
            <person name="Rychlewski L."/>
            <person name="Rynearson T.A."/>
            <person name="Schmutz J."/>
            <person name="Shapiro H."/>
            <person name="Siaut M."/>
            <person name="Stanley M."/>
            <person name="Sussman M.R."/>
            <person name="Taylor A.R."/>
            <person name="Vardi A."/>
            <person name="von Dassow P."/>
            <person name="Vyverman W."/>
            <person name="Willis A."/>
            <person name="Wyrwicz L.S."/>
            <person name="Rokhsar D.S."/>
            <person name="Weissenbach J."/>
            <person name="Armbrust E.V."/>
            <person name="Green B.R."/>
            <person name="Van de Peer Y."/>
            <person name="Grigoriev I.V."/>
        </authorList>
    </citation>
    <scope>NUCLEOTIDE SEQUENCE [LARGE SCALE GENOMIC DNA]</scope>
    <source>
        <strain evidence="2 3">CCAP 1055/1</strain>
    </source>
</reference>
<dbReference type="GeneID" id="7195563"/>
<evidence type="ECO:0000313" key="2">
    <source>
        <dbReference type="EMBL" id="EEC44540.1"/>
    </source>
</evidence>
<organism evidence="2 3">
    <name type="scientific">Phaeodactylum tricornutum (strain CCAP 1055/1)</name>
    <dbReference type="NCBI Taxonomy" id="556484"/>
    <lineage>
        <taxon>Eukaryota</taxon>
        <taxon>Sar</taxon>
        <taxon>Stramenopiles</taxon>
        <taxon>Ochrophyta</taxon>
        <taxon>Bacillariophyta</taxon>
        <taxon>Bacillariophyceae</taxon>
        <taxon>Bacillariophycidae</taxon>
        <taxon>Naviculales</taxon>
        <taxon>Phaeodactylaceae</taxon>
        <taxon>Phaeodactylum</taxon>
    </lineage>
</organism>
<reference evidence="3" key="2">
    <citation type="submission" date="2008-08" db="EMBL/GenBank/DDBJ databases">
        <authorList>
            <consortium name="Diatom Consortium"/>
            <person name="Grigoriev I."/>
            <person name="Grimwood J."/>
            <person name="Kuo A."/>
            <person name="Otillar R.P."/>
            <person name="Salamov A."/>
            <person name="Detter J.C."/>
            <person name="Lindquist E."/>
            <person name="Shapiro H."/>
            <person name="Lucas S."/>
            <person name="Glavina del Rio T."/>
            <person name="Pitluck S."/>
            <person name="Rokhsar D."/>
            <person name="Bowler C."/>
        </authorList>
    </citation>
    <scope>GENOME REANNOTATION</scope>
    <source>
        <strain evidence="3">CCAP 1055/1</strain>
    </source>
</reference>
<accession>B7GA22</accession>
<keyword evidence="3" id="KW-1185">Reference proteome</keyword>
<name>B7GA22_PHATC</name>
<dbReference type="KEGG" id="pti:PHATRDRAFT_49272"/>
<sequence>MKGLSSVVVFKYLTIFIVVASARRLEDGGSNFAGEFLSDAEVCEMQEEAWPSQLGEWFGAQHSCECNGASDEEGVDVVETKCKATEQFCCPDTGRCHEARREHYNMKAKDVNRTTDQGGDWFWTSGVEANMYCYTYLGDDLPNGRVEICEDTDFDPDAPGNEWSCDMINNGEKCQECSQCEDDDATTNFDCSNIAGIDDIPADIFPKTGICYRFNGAECASAFITKPLSVQATNGGDSGSTNAVLSGLCFVIAILMVFGKDV</sequence>
<dbReference type="EMBL" id="CM000623">
    <property type="protein sequence ID" value="EEC44540.1"/>
    <property type="molecule type" value="Genomic_DNA"/>
</dbReference>
<keyword evidence="1" id="KW-0732">Signal</keyword>
<dbReference type="PaxDb" id="2850-Phatr49272"/>
<dbReference type="RefSeq" id="XP_002183871.1">
    <property type="nucleotide sequence ID" value="XM_002183835.1"/>
</dbReference>